<feature type="transmembrane region" description="Helical" evidence="7">
    <location>
        <begin position="329"/>
        <end position="352"/>
    </location>
</feature>
<feature type="transmembrane region" description="Helical" evidence="7">
    <location>
        <begin position="767"/>
        <end position="785"/>
    </location>
</feature>
<evidence type="ECO:0000256" key="5">
    <source>
        <dbReference type="ARBA" id="ARBA00023136"/>
    </source>
</evidence>
<keyword evidence="3 7" id="KW-0812">Transmembrane</keyword>
<dbReference type="InterPro" id="IPR051843">
    <property type="entry name" value="CPA1_transporter"/>
</dbReference>
<feature type="transmembrane region" description="Helical" evidence="7">
    <location>
        <begin position="364"/>
        <end position="385"/>
    </location>
</feature>
<feature type="domain" description="Cation/H+ exchanger transmembrane" evidence="8">
    <location>
        <begin position="230"/>
        <end position="418"/>
    </location>
</feature>
<feature type="domain" description="Cation/H+ exchanger transmembrane" evidence="8">
    <location>
        <begin position="762"/>
        <end position="886"/>
    </location>
</feature>
<evidence type="ECO:0000313" key="10">
    <source>
        <dbReference type="Proteomes" id="UP000728185"/>
    </source>
</evidence>
<feature type="transmembrane region" description="Helical" evidence="7">
    <location>
        <begin position="871"/>
        <end position="897"/>
    </location>
</feature>
<dbReference type="GO" id="GO:1902600">
    <property type="term" value="P:proton transmembrane transport"/>
    <property type="evidence" value="ECO:0007669"/>
    <property type="project" value="InterPro"/>
</dbReference>
<feature type="compositionally biased region" description="Polar residues" evidence="6">
    <location>
        <begin position="570"/>
        <end position="591"/>
    </location>
</feature>
<feature type="transmembrane region" description="Helical" evidence="7">
    <location>
        <begin position="292"/>
        <end position="309"/>
    </location>
</feature>
<organism evidence="9 10">
    <name type="scientific">Fasciolopsis buskii</name>
    <dbReference type="NCBI Taxonomy" id="27845"/>
    <lineage>
        <taxon>Eukaryota</taxon>
        <taxon>Metazoa</taxon>
        <taxon>Spiralia</taxon>
        <taxon>Lophotrochozoa</taxon>
        <taxon>Platyhelminthes</taxon>
        <taxon>Trematoda</taxon>
        <taxon>Digenea</taxon>
        <taxon>Plagiorchiida</taxon>
        <taxon>Echinostomata</taxon>
        <taxon>Echinostomatoidea</taxon>
        <taxon>Fasciolidae</taxon>
        <taxon>Fasciolopsis</taxon>
    </lineage>
</organism>
<feature type="compositionally biased region" description="Basic and acidic residues" evidence="6">
    <location>
        <begin position="511"/>
        <end position="525"/>
    </location>
</feature>
<keyword evidence="5 7" id="KW-0472">Membrane</keyword>
<feature type="transmembrane region" description="Helical" evidence="7">
    <location>
        <begin position="423"/>
        <end position="442"/>
    </location>
</feature>
<feature type="region of interest" description="Disordered" evidence="6">
    <location>
        <begin position="570"/>
        <end position="592"/>
    </location>
</feature>
<dbReference type="InterPro" id="IPR006153">
    <property type="entry name" value="Cation/H_exchanger_TM"/>
</dbReference>
<feature type="compositionally biased region" description="Polar residues" evidence="6">
    <location>
        <begin position="719"/>
        <end position="732"/>
    </location>
</feature>
<comment type="caution">
    <text evidence="9">The sequence shown here is derived from an EMBL/GenBank/DDBJ whole genome shotgun (WGS) entry which is preliminary data.</text>
</comment>
<feature type="region of interest" description="Disordered" evidence="6">
    <location>
        <begin position="912"/>
        <end position="976"/>
    </location>
</feature>
<dbReference type="Pfam" id="PF00999">
    <property type="entry name" value="Na_H_Exchanger"/>
    <property type="match status" value="2"/>
</dbReference>
<feature type="compositionally biased region" description="Polar residues" evidence="6">
    <location>
        <begin position="912"/>
        <end position="926"/>
    </location>
</feature>
<feature type="region of interest" description="Disordered" evidence="6">
    <location>
        <begin position="449"/>
        <end position="543"/>
    </location>
</feature>
<feature type="region of interest" description="Disordered" evidence="6">
    <location>
        <begin position="608"/>
        <end position="681"/>
    </location>
</feature>
<feature type="compositionally biased region" description="Pro residues" evidence="6">
    <location>
        <begin position="742"/>
        <end position="751"/>
    </location>
</feature>
<evidence type="ECO:0000256" key="7">
    <source>
        <dbReference type="SAM" id="Phobius"/>
    </source>
</evidence>
<comment type="subcellular location">
    <subcellularLocation>
        <location evidence="1">Membrane</location>
        <topology evidence="1">Multi-pass membrane protein</topology>
    </subcellularLocation>
</comment>
<evidence type="ECO:0000256" key="1">
    <source>
        <dbReference type="ARBA" id="ARBA00004141"/>
    </source>
</evidence>
<dbReference type="EMBL" id="LUCM01002748">
    <property type="protein sequence ID" value="KAA0196878.1"/>
    <property type="molecule type" value="Genomic_DNA"/>
</dbReference>
<keyword evidence="4 7" id="KW-1133">Transmembrane helix</keyword>
<gene>
    <name evidence="9" type="ORF">FBUS_03316</name>
</gene>
<sequence length="976" mass="104266">MRDSDGEISPQAAGTLDGDIKVGIFGRCRRRCAVCMRRLRLPRWIKRPLLLLYTWLGGALTYAILITVVYTSIMSLRPPVALPPKCRRMAVPKYTPASLDSVNFSTTNLPTAQMQELASGNDLPSGFTVALECRQGEALSVLVFYAFGFIVGEVMEMLHLPGLFGMLLGGLTLRNLGTLFINEQIYHQSTIPNGSYPIDANNSLIPDDLAPFDVADSRTQLAALLLVNPSLSGILRQLALATILSRAGLGLDPATLKQVCGSVFRLAIIPCVTEAAALMLITRFLIGWPWTWGAILGFACAAVSPAVIVPNMMRLEVAGWGVAEGIPTLVVAASSLDDVLAITGFGVALAVALSTGENLAVTLFWGPAEALCGAAFGAAVGSLLCLFPPPKLEHSHLIRGIILICLAVTGLVGSVGLHLPGAGALACLTLAFIVAMGWRAGLPWCLTQPSESRVDSRPRASVPTTTASTAKDGRRSSSPDQNSPSVYSTVPALSGQNETNKAIEFSNRLDVSSKSEPTRDTKEHTGFSGQPSTQRGRRHKDSTSSNIMENLIEYHPYYCSILKQQYGLQQSRKGPSQASSLRGSGKSSIRQLTGGDLPAIAVAVAATGGSGTERRDSGRSPNAQAAFARRRSRVSRRFSLPEPTAHYEMESFSTNDSANCGVSPPSGRSSGRYGASRGRRRVLSPTFREQYAAVCNQPVDKLEELAECEDEVGTVTQLVKPSKQGEQNSNADADQDQLEPASPEPDVPMPATPEERGLACLNSMRQTLAAVWWFVQPILFSLIGAEVNLSTLGGASTGRGVACLIIAVLIRMGATVIAVLPSKLNMRERLFVAFSWLPKATVQAAIGPVALDTARQLHSSAEIIGYGEVVLTLAAMAIILTAPIGAILMPVTAPYLLHQDLSASEVMVARTRQNAGTKQKNSNSNRNPEKPDYQSSVNNLSTVDHKVVRSNTNLATIPQDKNNRNDNKNAADDDCS</sequence>
<feature type="compositionally biased region" description="Polar residues" evidence="6">
    <location>
        <begin position="478"/>
        <end position="488"/>
    </location>
</feature>
<reference evidence="9" key="1">
    <citation type="submission" date="2019-05" db="EMBL/GenBank/DDBJ databases">
        <title>Annotation for the trematode Fasciolopsis buski.</title>
        <authorList>
            <person name="Choi Y.-J."/>
        </authorList>
    </citation>
    <scope>NUCLEOTIDE SEQUENCE</scope>
    <source>
        <strain evidence="9">HT</strain>
        <tissue evidence="9">Whole worm</tissue>
    </source>
</reference>
<protein>
    <submittedName>
        <fullName evidence="9">Sodium/hydrogen exchanger domain-containing protein 1</fullName>
    </submittedName>
</protein>
<feature type="compositionally biased region" description="Low complexity" evidence="6">
    <location>
        <begin position="661"/>
        <end position="676"/>
    </location>
</feature>
<accession>A0A8E0S4N0</accession>
<evidence type="ECO:0000256" key="2">
    <source>
        <dbReference type="ARBA" id="ARBA00007367"/>
    </source>
</evidence>
<evidence type="ECO:0000256" key="3">
    <source>
        <dbReference type="ARBA" id="ARBA00022692"/>
    </source>
</evidence>
<comment type="similarity">
    <text evidence="2">Belongs to the monovalent cation:proton antiporter 1 (CPA1) transporter (TC 2.A.36) family.</text>
</comment>
<feature type="compositionally biased region" description="Polar residues" evidence="6">
    <location>
        <begin position="651"/>
        <end position="660"/>
    </location>
</feature>
<evidence type="ECO:0000259" key="8">
    <source>
        <dbReference type="Pfam" id="PF00999"/>
    </source>
</evidence>
<proteinExistence type="inferred from homology"/>
<dbReference type="Proteomes" id="UP000728185">
    <property type="component" value="Unassembled WGS sequence"/>
</dbReference>
<dbReference type="GO" id="GO:0015297">
    <property type="term" value="F:antiporter activity"/>
    <property type="evidence" value="ECO:0007669"/>
    <property type="project" value="InterPro"/>
</dbReference>
<feature type="compositionally biased region" description="Polar residues" evidence="6">
    <location>
        <begin position="933"/>
        <end position="942"/>
    </location>
</feature>
<evidence type="ECO:0000313" key="9">
    <source>
        <dbReference type="EMBL" id="KAA0196878.1"/>
    </source>
</evidence>
<dbReference type="PANTHER" id="PTHR31102">
    <property type="match status" value="1"/>
</dbReference>
<feature type="transmembrane region" description="Helical" evidence="7">
    <location>
        <begin position="797"/>
        <end position="819"/>
    </location>
</feature>
<dbReference type="PANTHER" id="PTHR31102:SF1">
    <property type="entry name" value="CATION_H+ EXCHANGER DOMAIN-CONTAINING PROTEIN"/>
    <property type="match status" value="1"/>
</dbReference>
<keyword evidence="10" id="KW-1185">Reference proteome</keyword>
<feature type="compositionally biased region" description="Basic and acidic residues" evidence="6">
    <location>
        <begin position="961"/>
        <end position="976"/>
    </location>
</feature>
<name>A0A8E0S4N0_9TREM</name>
<evidence type="ECO:0000256" key="4">
    <source>
        <dbReference type="ARBA" id="ARBA00022989"/>
    </source>
</evidence>
<feature type="transmembrane region" description="Helical" evidence="7">
    <location>
        <begin position="397"/>
        <end position="417"/>
    </location>
</feature>
<feature type="transmembrane region" description="Helical" evidence="7">
    <location>
        <begin position="50"/>
        <end position="73"/>
    </location>
</feature>
<evidence type="ECO:0000256" key="6">
    <source>
        <dbReference type="SAM" id="MobiDB-lite"/>
    </source>
</evidence>
<dbReference type="AlphaFoldDB" id="A0A8E0S4N0"/>
<feature type="region of interest" description="Disordered" evidence="6">
    <location>
        <begin position="719"/>
        <end position="753"/>
    </location>
</feature>
<dbReference type="GO" id="GO:0016020">
    <property type="term" value="C:membrane"/>
    <property type="evidence" value="ECO:0007669"/>
    <property type="project" value="UniProtKB-SubCell"/>
</dbReference>
<dbReference type="OrthoDB" id="423807at2759"/>